<dbReference type="RefSeq" id="WP_057829136.1">
    <property type="nucleotide sequence ID" value="NZ_AYZE01000014.1"/>
</dbReference>
<evidence type="ECO:0000313" key="3">
    <source>
        <dbReference type="Proteomes" id="UP000051131"/>
    </source>
</evidence>
<sequence>MTFEKILPYLKTGNKAVRTNWEGTELYVKLVPEGKFEGDILNPYFLIKTEDEAFSLWSPTDCDILADDWDLVSD</sequence>
<feature type="domain" description="Thoeris anti-defense 2-like" evidence="1">
    <location>
        <begin position="1"/>
        <end position="72"/>
    </location>
</feature>
<dbReference type="PATRIC" id="fig|1423729.3.peg.923"/>
<organism evidence="2 3">
    <name type="scientific">Liquorilactobacillus cacaonum DSM 21116</name>
    <dbReference type="NCBI Taxonomy" id="1423729"/>
    <lineage>
        <taxon>Bacteria</taxon>
        <taxon>Bacillati</taxon>
        <taxon>Bacillota</taxon>
        <taxon>Bacilli</taxon>
        <taxon>Lactobacillales</taxon>
        <taxon>Lactobacillaceae</taxon>
        <taxon>Liquorilactobacillus</taxon>
    </lineage>
</organism>
<dbReference type="EMBL" id="AYZE01000014">
    <property type="protein sequence ID" value="KRM90919.1"/>
    <property type="molecule type" value="Genomic_DNA"/>
</dbReference>
<dbReference type="Pfam" id="PF11195">
    <property type="entry name" value="Tad2-like"/>
    <property type="match status" value="1"/>
</dbReference>
<evidence type="ECO:0000259" key="1">
    <source>
        <dbReference type="Pfam" id="PF11195"/>
    </source>
</evidence>
<keyword evidence="3" id="KW-1185">Reference proteome</keyword>
<evidence type="ECO:0000313" key="2">
    <source>
        <dbReference type="EMBL" id="KRM90919.1"/>
    </source>
</evidence>
<dbReference type="OrthoDB" id="9806476at2"/>
<comment type="caution">
    <text evidence="2">The sequence shown here is derived from an EMBL/GenBank/DDBJ whole genome shotgun (WGS) entry which is preliminary data.</text>
</comment>
<protein>
    <recommendedName>
        <fullName evidence="1">Thoeris anti-defense 2-like domain-containing protein</fullName>
    </recommendedName>
</protein>
<reference evidence="2 3" key="1">
    <citation type="journal article" date="2015" name="Genome Announc.">
        <title>Expanding the biotechnology potential of lactobacilli through comparative genomics of 213 strains and associated genera.</title>
        <authorList>
            <person name="Sun Z."/>
            <person name="Harris H.M."/>
            <person name="McCann A."/>
            <person name="Guo C."/>
            <person name="Argimon S."/>
            <person name="Zhang W."/>
            <person name="Yang X."/>
            <person name="Jeffery I.B."/>
            <person name="Cooney J.C."/>
            <person name="Kagawa T.F."/>
            <person name="Liu W."/>
            <person name="Song Y."/>
            <person name="Salvetti E."/>
            <person name="Wrobel A."/>
            <person name="Rasinkangas P."/>
            <person name="Parkhill J."/>
            <person name="Rea M.C."/>
            <person name="O'Sullivan O."/>
            <person name="Ritari J."/>
            <person name="Douillard F.P."/>
            <person name="Paul Ross R."/>
            <person name="Yang R."/>
            <person name="Briner A.E."/>
            <person name="Felis G.E."/>
            <person name="de Vos W.M."/>
            <person name="Barrangou R."/>
            <person name="Klaenhammer T.R."/>
            <person name="Caufield P.W."/>
            <person name="Cui Y."/>
            <person name="Zhang H."/>
            <person name="O'Toole P.W."/>
        </authorList>
    </citation>
    <scope>NUCLEOTIDE SEQUENCE [LARGE SCALE GENOMIC DNA]</scope>
    <source>
        <strain evidence="2 3">DSM 21116</strain>
    </source>
</reference>
<name>A0A0R2CHG0_9LACO</name>
<accession>A0A0R2CHG0</accession>
<dbReference type="STRING" id="1423729.FC80_GL000913"/>
<dbReference type="AlphaFoldDB" id="A0A0R2CHG0"/>
<dbReference type="InterPro" id="IPR021361">
    <property type="entry name" value="Tad2-like_dom"/>
</dbReference>
<proteinExistence type="predicted"/>
<dbReference type="Proteomes" id="UP000051131">
    <property type="component" value="Unassembled WGS sequence"/>
</dbReference>
<gene>
    <name evidence="2" type="ORF">FC80_GL000913</name>
</gene>